<feature type="transmembrane region" description="Helical" evidence="1">
    <location>
        <begin position="84"/>
        <end position="111"/>
    </location>
</feature>
<dbReference type="PANTHER" id="PTHR33133">
    <property type="entry name" value="OS08G0107100 PROTEIN-RELATED"/>
    <property type="match status" value="1"/>
</dbReference>
<organism evidence="2 3">
    <name type="scientific">Clitoria ternatea</name>
    <name type="common">Butterfly pea</name>
    <dbReference type="NCBI Taxonomy" id="43366"/>
    <lineage>
        <taxon>Eukaryota</taxon>
        <taxon>Viridiplantae</taxon>
        <taxon>Streptophyta</taxon>
        <taxon>Embryophyta</taxon>
        <taxon>Tracheophyta</taxon>
        <taxon>Spermatophyta</taxon>
        <taxon>Magnoliopsida</taxon>
        <taxon>eudicotyledons</taxon>
        <taxon>Gunneridae</taxon>
        <taxon>Pentapetalae</taxon>
        <taxon>rosids</taxon>
        <taxon>fabids</taxon>
        <taxon>Fabales</taxon>
        <taxon>Fabaceae</taxon>
        <taxon>Papilionoideae</taxon>
        <taxon>50 kb inversion clade</taxon>
        <taxon>NPAAA clade</taxon>
        <taxon>indigoferoid/millettioid clade</taxon>
        <taxon>Phaseoleae</taxon>
        <taxon>Clitoria</taxon>
    </lineage>
</organism>
<protein>
    <submittedName>
        <fullName evidence="2">Uncharacterized protein</fullName>
    </submittedName>
</protein>
<gene>
    <name evidence="2" type="ORF">RJT34_02616</name>
</gene>
<keyword evidence="3" id="KW-1185">Reference proteome</keyword>
<feature type="transmembrane region" description="Helical" evidence="1">
    <location>
        <begin position="26"/>
        <end position="48"/>
    </location>
</feature>
<evidence type="ECO:0000313" key="3">
    <source>
        <dbReference type="Proteomes" id="UP001359559"/>
    </source>
</evidence>
<dbReference type="Proteomes" id="UP001359559">
    <property type="component" value="Unassembled WGS sequence"/>
</dbReference>
<evidence type="ECO:0000313" key="2">
    <source>
        <dbReference type="EMBL" id="KAK7317959.1"/>
    </source>
</evidence>
<feature type="transmembrane region" description="Helical" evidence="1">
    <location>
        <begin position="176"/>
        <end position="201"/>
    </location>
</feature>
<dbReference type="PANTHER" id="PTHR33133:SF7">
    <property type="entry name" value="F26K24.10 PROTEIN-RELATED"/>
    <property type="match status" value="1"/>
</dbReference>
<sequence>MATVSLNLWGILSESKRIINAHSRHFLALSVFFLLPLSFSLIVSPFLFPLLTPSNPSHIHILLRLTKPHPQPQPQIPFPFSLPLLLFFLFILAFSLFALASITHSIFHGFFGRPVKLLSALISIPTTFSPLLATAIISHLFLFSLALLPLLLFLLLPHLNLAISLSSPIFLTASSLLLLALLFAVFYLRVSWTLAYVIVIAESTWGLEPLRRSASLINGMKGVAASSFLFFSSLEALLLWTTSVSVVGSDGWAWKDCAFVVQIVLTSTCLMLLLLYHAAADTVLYMYCKAVHGELAFDIVEEFAWQYVSLPFDDAKVPHVVSVVGLQV</sequence>
<dbReference type="EMBL" id="JAYKXN010000001">
    <property type="protein sequence ID" value="KAK7317959.1"/>
    <property type="molecule type" value="Genomic_DNA"/>
</dbReference>
<keyword evidence="1" id="KW-1133">Transmembrane helix</keyword>
<keyword evidence="1" id="KW-0812">Transmembrane</keyword>
<comment type="caution">
    <text evidence="2">The sequence shown here is derived from an EMBL/GenBank/DDBJ whole genome shotgun (WGS) entry which is preliminary data.</text>
</comment>
<feature type="transmembrane region" description="Helical" evidence="1">
    <location>
        <begin position="222"/>
        <end position="240"/>
    </location>
</feature>
<dbReference type="AlphaFoldDB" id="A0AAN9Q1T0"/>
<evidence type="ECO:0000256" key="1">
    <source>
        <dbReference type="SAM" id="Phobius"/>
    </source>
</evidence>
<name>A0AAN9Q1T0_CLITE</name>
<keyword evidence="1" id="KW-0472">Membrane</keyword>
<proteinExistence type="predicted"/>
<feature type="transmembrane region" description="Helical" evidence="1">
    <location>
        <begin position="131"/>
        <end position="156"/>
    </location>
</feature>
<accession>A0AAN9Q1T0</accession>
<feature type="transmembrane region" description="Helical" evidence="1">
    <location>
        <begin position="252"/>
        <end position="276"/>
    </location>
</feature>
<reference evidence="2 3" key="1">
    <citation type="submission" date="2024-01" db="EMBL/GenBank/DDBJ databases">
        <title>The genomes of 5 underutilized Papilionoideae crops provide insights into root nodulation and disease resistance.</title>
        <authorList>
            <person name="Yuan L."/>
        </authorList>
    </citation>
    <scope>NUCLEOTIDE SEQUENCE [LARGE SCALE GENOMIC DNA]</scope>
    <source>
        <strain evidence="2">LY-2023</strain>
        <tissue evidence="2">Leaf</tissue>
    </source>
</reference>